<feature type="transmembrane region" description="Helical" evidence="11">
    <location>
        <begin position="267"/>
        <end position="291"/>
    </location>
</feature>
<dbReference type="InterPro" id="IPR045861">
    <property type="entry name" value="CorA_cytoplasmic_dom"/>
</dbReference>
<sequence length="326" mass="36134">MTQTLAPIAAYDILPDGTARALSDPWPDAEPATDAIWRWMHFERTDPGFVAWSAEHLPAPVRAALLQAETRPHCDAIGDGLLVTLRGMNLNPGQAEEDMVSLRLWIRANLVVTARLRRVFPMDDLRREIAEGRATASPAAFVARLADLVTERIETASSAREDLLDGIEEALLDDESEALAAHTTEIARLARSVIKLRRHIAPQREALNRLAGIEAAFLTSPSRYALRHAANRTTRAVEELDTVRDRLTALRTHIDSLQTARLGRNGFILSVVAVVFLPLSFLTGLFGMNVAGIPGTVWPWAFATLSLAMMLLGLGLWVILRWRNWF</sequence>
<keyword evidence="3" id="KW-0813">Transport</keyword>
<keyword evidence="9" id="KW-0406">Ion transport</keyword>
<keyword evidence="13" id="KW-1185">Reference proteome</keyword>
<dbReference type="InterPro" id="IPR045863">
    <property type="entry name" value="CorA_TM1_TM2"/>
</dbReference>
<evidence type="ECO:0000256" key="10">
    <source>
        <dbReference type="ARBA" id="ARBA00023136"/>
    </source>
</evidence>
<evidence type="ECO:0000256" key="6">
    <source>
        <dbReference type="ARBA" id="ARBA00022692"/>
    </source>
</evidence>
<dbReference type="SUPFAM" id="SSF143865">
    <property type="entry name" value="CorA soluble domain-like"/>
    <property type="match status" value="1"/>
</dbReference>
<gene>
    <name evidence="12" type="ORF">OM960_11885</name>
</gene>
<evidence type="ECO:0000256" key="2">
    <source>
        <dbReference type="ARBA" id="ARBA00009765"/>
    </source>
</evidence>
<evidence type="ECO:0000256" key="9">
    <source>
        <dbReference type="ARBA" id="ARBA00023065"/>
    </source>
</evidence>
<proteinExistence type="inferred from homology"/>
<dbReference type="InterPro" id="IPR002523">
    <property type="entry name" value="MgTranspt_CorA/ZnTranspt_ZntB"/>
</dbReference>
<evidence type="ECO:0000313" key="13">
    <source>
        <dbReference type="Proteomes" id="UP001207582"/>
    </source>
</evidence>
<keyword evidence="7" id="KW-0862">Zinc</keyword>
<evidence type="ECO:0000313" key="12">
    <source>
        <dbReference type="EMBL" id="MCW3782289.1"/>
    </source>
</evidence>
<evidence type="ECO:0000256" key="5">
    <source>
        <dbReference type="ARBA" id="ARBA00022519"/>
    </source>
</evidence>
<feature type="transmembrane region" description="Helical" evidence="11">
    <location>
        <begin position="297"/>
        <end position="320"/>
    </location>
</feature>
<dbReference type="SUPFAM" id="SSF144083">
    <property type="entry name" value="Magnesium transport protein CorA, transmembrane region"/>
    <property type="match status" value="1"/>
</dbReference>
<evidence type="ECO:0000256" key="3">
    <source>
        <dbReference type="ARBA" id="ARBA00022448"/>
    </source>
</evidence>
<dbReference type="Pfam" id="PF01544">
    <property type="entry name" value="CorA"/>
    <property type="match status" value="1"/>
</dbReference>
<evidence type="ECO:0000256" key="11">
    <source>
        <dbReference type="SAM" id="Phobius"/>
    </source>
</evidence>
<accession>A0ABT3J4F9</accession>
<dbReference type="Gene3D" id="3.30.460.20">
    <property type="entry name" value="CorA soluble domain-like"/>
    <property type="match status" value="1"/>
</dbReference>
<comment type="caution">
    <text evidence="12">The sequence shown here is derived from an EMBL/GenBank/DDBJ whole genome shotgun (WGS) entry which is preliminary data.</text>
</comment>
<comment type="similarity">
    <text evidence="2">Belongs to the CorA metal ion transporter (MIT) (TC 1.A.35) family.</text>
</comment>
<dbReference type="PANTHER" id="PTHR46494">
    <property type="entry name" value="CORA FAMILY METAL ION TRANSPORTER (EUROFUNG)"/>
    <property type="match status" value="1"/>
</dbReference>
<comment type="subcellular location">
    <subcellularLocation>
        <location evidence="1">Cell membrane</location>
        <topology evidence="1">Multi-pass membrane protein</topology>
    </subcellularLocation>
</comment>
<evidence type="ECO:0000256" key="8">
    <source>
        <dbReference type="ARBA" id="ARBA00022989"/>
    </source>
</evidence>
<evidence type="ECO:0000256" key="1">
    <source>
        <dbReference type="ARBA" id="ARBA00004651"/>
    </source>
</evidence>
<protein>
    <submittedName>
        <fullName evidence="12">Zinc transporter ZntB</fullName>
    </submittedName>
</protein>
<dbReference type="Gene3D" id="1.20.58.340">
    <property type="entry name" value="Magnesium transport protein CorA, transmembrane region"/>
    <property type="match status" value="2"/>
</dbReference>
<keyword evidence="4" id="KW-1003">Cell membrane</keyword>
<reference evidence="12 13" key="1">
    <citation type="submission" date="2022-10" db="EMBL/GenBank/DDBJ databases">
        <title>Defluviimonas sp. CAU 1641 isolated from mud.</title>
        <authorList>
            <person name="Kim W."/>
        </authorList>
    </citation>
    <scope>NUCLEOTIDE SEQUENCE [LARGE SCALE GENOMIC DNA]</scope>
    <source>
        <strain evidence="12 13">CAU 1641</strain>
    </source>
</reference>
<organism evidence="12 13">
    <name type="scientific">Defluviimonas salinarum</name>
    <dbReference type="NCBI Taxonomy" id="2992147"/>
    <lineage>
        <taxon>Bacteria</taxon>
        <taxon>Pseudomonadati</taxon>
        <taxon>Pseudomonadota</taxon>
        <taxon>Alphaproteobacteria</taxon>
        <taxon>Rhodobacterales</taxon>
        <taxon>Paracoccaceae</taxon>
        <taxon>Albidovulum</taxon>
    </lineage>
</organism>
<dbReference type="RefSeq" id="WP_264772090.1">
    <property type="nucleotide sequence ID" value="NZ_JAPDOG010000009.1"/>
</dbReference>
<keyword evidence="10 11" id="KW-0472">Membrane</keyword>
<keyword evidence="5" id="KW-0997">Cell inner membrane</keyword>
<keyword evidence="6 11" id="KW-0812">Transmembrane</keyword>
<dbReference type="PANTHER" id="PTHR46494:SF3">
    <property type="entry name" value="ZINC TRANSPORT PROTEIN ZNTB"/>
    <property type="match status" value="1"/>
</dbReference>
<name>A0ABT3J4F9_9RHOB</name>
<keyword evidence="8 11" id="KW-1133">Transmembrane helix</keyword>
<dbReference type="EMBL" id="JAPDOG010000009">
    <property type="protein sequence ID" value="MCW3782289.1"/>
    <property type="molecule type" value="Genomic_DNA"/>
</dbReference>
<evidence type="ECO:0000256" key="4">
    <source>
        <dbReference type="ARBA" id="ARBA00022475"/>
    </source>
</evidence>
<dbReference type="Proteomes" id="UP001207582">
    <property type="component" value="Unassembled WGS sequence"/>
</dbReference>
<evidence type="ECO:0000256" key="7">
    <source>
        <dbReference type="ARBA" id="ARBA00022833"/>
    </source>
</evidence>